<dbReference type="InterPro" id="IPR037069">
    <property type="entry name" value="AcylCoA_DH/ox_N_sf"/>
</dbReference>
<dbReference type="Gene3D" id="1.10.540.10">
    <property type="entry name" value="Acyl-CoA dehydrogenase/oxidase, N-terminal domain"/>
    <property type="match status" value="1"/>
</dbReference>
<proteinExistence type="predicted"/>
<dbReference type="AlphaFoldDB" id="A0A8J3PP38"/>
<dbReference type="Proteomes" id="UP000653674">
    <property type="component" value="Unassembled WGS sequence"/>
</dbReference>
<accession>A0A8J3PP38</accession>
<dbReference type="EMBL" id="BONU01000032">
    <property type="protein sequence ID" value="GIG75498.1"/>
    <property type="molecule type" value="Genomic_DNA"/>
</dbReference>
<dbReference type="GO" id="GO:0003995">
    <property type="term" value="F:acyl-CoA dehydrogenase activity"/>
    <property type="evidence" value="ECO:0007669"/>
    <property type="project" value="TreeGrafter"/>
</dbReference>
<evidence type="ECO:0000313" key="3">
    <source>
        <dbReference type="Proteomes" id="UP000653674"/>
    </source>
</evidence>
<dbReference type="GO" id="GO:0050660">
    <property type="term" value="F:flavin adenine dinucleotide binding"/>
    <property type="evidence" value="ECO:0007669"/>
    <property type="project" value="InterPro"/>
</dbReference>
<keyword evidence="3" id="KW-1185">Reference proteome</keyword>
<gene>
    <name evidence="2" type="ORF">Pfl04_39020</name>
</gene>
<protein>
    <recommendedName>
        <fullName evidence="1">Acyl-CoA dehydrogenase/oxidase N-terminal domain-containing protein</fullName>
    </recommendedName>
</protein>
<dbReference type="PANTHER" id="PTHR43884">
    <property type="entry name" value="ACYL-COA DEHYDROGENASE"/>
    <property type="match status" value="1"/>
</dbReference>
<dbReference type="InterPro" id="IPR046373">
    <property type="entry name" value="Acyl-CoA_Oxase/DH_mid-dom_sf"/>
</dbReference>
<dbReference type="Pfam" id="PF02771">
    <property type="entry name" value="Acyl-CoA_dh_N"/>
    <property type="match status" value="1"/>
</dbReference>
<dbReference type="InterPro" id="IPR009100">
    <property type="entry name" value="AcylCoA_DH/oxidase_NM_dom_sf"/>
</dbReference>
<dbReference type="RefSeq" id="WP_168079230.1">
    <property type="nucleotide sequence ID" value="NZ_BAAAQJ010000009.1"/>
</dbReference>
<dbReference type="SUPFAM" id="SSF56645">
    <property type="entry name" value="Acyl-CoA dehydrogenase NM domain-like"/>
    <property type="match status" value="1"/>
</dbReference>
<reference evidence="2" key="1">
    <citation type="submission" date="2021-01" db="EMBL/GenBank/DDBJ databases">
        <title>Whole genome shotgun sequence of Planosporangium flavigriseum NBRC 105377.</title>
        <authorList>
            <person name="Komaki H."/>
            <person name="Tamura T."/>
        </authorList>
    </citation>
    <scope>NUCLEOTIDE SEQUENCE</scope>
    <source>
        <strain evidence="2">NBRC 105377</strain>
    </source>
</reference>
<organism evidence="2 3">
    <name type="scientific">Planosporangium flavigriseum</name>
    <dbReference type="NCBI Taxonomy" id="373681"/>
    <lineage>
        <taxon>Bacteria</taxon>
        <taxon>Bacillati</taxon>
        <taxon>Actinomycetota</taxon>
        <taxon>Actinomycetes</taxon>
        <taxon>Micromonosporales</taxon>
        <taxon>Micromonosporaceae</taxon>
        <taxon>Planosporangium</taxon>
    </lineage>
</organism>
<dbReference type="PANTHER" id="PTHR43884:SF12">
    <property type="entry name" value="ISOVALERYL-COA DEHYDROGENASE, MITOCHONDRIAL-RELATED"/>
    <property type="match status" value="1"/>
</dbReference>
<feature type="domain" description="Acyl-CoA dehydrogenase/oxidase N-terminal" evidence="1">
    <location>
        <begin position="2"/>
        <end position="98"/>
    </location>
</feature>
<evidence type="ECO:0000313" key="2">
    <source>
        <dbReference type="EMBL" id="GIG75498.1"/>
    </source>
</evidence>
<dbReference type="Gene3D" id="2.40.110.10">
    <property type="entry name" value="Butyryl-CoA Dehydrogenase, subunit A, domain 2"/>
    <property type="match status" value="1"/>
</dbReference>
<evidence type="ECO:0000259" key="1">
    <source>
        <dbReference type="Pfam" id="PF02771"/>
    </source>
</evidence>
<comment type="caution">
    <text evidence="2">The sequence shown here is derived from an EMBL/GenBank/DDBJ whole genome shotgun (WGS) entry which is preliminary data.</text>
</comment>
<sequence>MLDKAQRIADEVLFPAAAHVDATGRIPHPHLDLLAQEGFYGLAARDDIDRSTFARIVEVLASGCLATTFVWLQHHGAVSAAAKTDSIRQEWLEPLASGARRAGVSQAGVRPGPNPLTARRVAGGYVLDGEAPWVTGWGMIDTLRVAARDGDTIVWALLDAADGPTLGVTPLELVAVQASGTVHVRFDGHFVPDERITGTLAAADWGAWDAANLGLNGALALGVAARCSRLLGPGPLRAELAAARAALNAGTPETLPAARAAASELALRAAAAVTVTTGSRAVLAGAHGQRLVREATFLLVFGSRPAIRTDLLRRLG</sequence>
<name>A0A8J3PP38_9ACTN</name>
<dbReference type="InterPro" id="IPR013786">
    <property type="entry name" value="AcylCoA_DH/ox_N"/>
</dbReference>